<dbReference type="AlphaFoldDB" id="A0A2I2EXP1"/>
<gene>
    <name evidence="2" type="ORF">BDW47DRAFT_10100</name>
</gene>
<evidence type="ECO:0000313" key="3">
    <source>
        <dbReference type="Proteomes" id="UP000234585"/>
    </source>
</evidence>
<evidence type="ECO:0000313" key="2">
    <source>
        <dbReference type="EMBL" id="PLB33128.1"/>
    </source>
</evidence>
<dbReference type="GeneID" id="36518734"/>
<proteinExistence type="predicted"/>
<dbReference type="Proteomes" id="UP000234585">
    <property type="component" value="Unassembled WGS sequence"/>
</dbReference>
<reference evidence="2 3" key="1">
    <citation type="submission" date="2017-12" db="EMBL/GenBank/DDBJ databases">
        <authorList>
            <consortium name="DOE Joint Genome Institute"/>
            <person name="Haridas S."/>
            <person name="Kjaerbolling I."/>
            <person name="Vesth T.C."/>
            <person name="Frisvad J.C."/>
            <person name="Nybo J.L."/>
            <person name="Theobald S."/>
            <person name="Kuo A."/>
            <person name="Bowyer P."/>
            <person name="Matsuda Y."/>
            <person name="Mondo S."/>
            <person name="Lyhne E.K."/>
            <person name="Kogle M.E."/>
            <person name="Clum A."/>
            <person name="Lipzen A."/>
            <person name="Salamov A."/>
            <person name="Ngan C.Y."/>
            <person name="Daum C."/>
            <person name="Chiniquy J."/>
            <person name="Barry K."/>
            <person name="LaButti K."/>
            <person name="Simmons B.A."/>
            <person name="Magnuson J.K."/>
            <person name="Mortensen U.H."/>
            <person name="Larsen T.O."/>
            <person name="Grigoriev I.V."/>
            <person name="Baker S.E."/>
            <person name="Andersen M.R."/>
            <person name="Nordberg H.P."/>
            <person name="Cantor M.N."/>
            <person name="Hua S.X."/>
        </authorList>
    </citation>
    <scope>NUCLEOTIDE SEQUENCE [LARGE SCALE GENOMIC DNA]</scope>
    <source>
        <strain evidence="2 3">CBS 102.13</strain>
    </source>
</reference>
<evidence type="ECO:0000256" key="1">
    <source>
        <dbReference type="SAM" id="MobiDB-lite"/>
    </source>
</evidence>
<name>A0A2I2EXP1_ASPCN</name>
<accession>A0A2I2EXP1</accession>
<dbReference type="EMBL" id="KZ559229">
    <property type="protein sequence ID" value="PLB33128.1"/>
    <property type="molecule type" value="Genomic_DNA"/>
</dbReference>
<dbReference type="RefSeq" id="XP_024667140.1">
    <property type="nucleotide sequence ID" value="XM_024811574.1"/>
</dbReference>
<protein>
    <submittedName>
        <fullName evidence="2">Uncharacterized protein</fullName>
    </submittedName>
</protein>
<keyword evidence="3" id="KW-1185">Reference proteome</keyword>
<feature type="region of interest" description="Disordered" evidence="1">
    <location>
        <begin position="55"/>
        <end position="82"/>
    </location>
</feature>
<sequence length="82" mass="9233">MTCLSSFFLFSSFILSVLFRFGLSTLESFYYTLSSTSPYPPLLHLSPRLPGSNDSGETIGLSYPIQSLFPSGQRRQKEDTLR</sequence>
<organism evidence="2 3">
    <name type="scientific">Aspergillus candidus</name>
    <dbReference type="NCBI Taxonomy" id="41067"/>
    <lineage>
        <taxon>Eukaryota</taxon>
        <taxon>Fungi</taxon>
        <taxon>Dikarya</taxon>
        <taxon>Ascomycota</taxon>
        <taxon>Pezizomycotina</taxon>
        <taxon>Eurotiomycetes</taxon>
        <taxon>Eurotiomycetidae</taxon>
        <taxon>Eurotiales</taxon>
        <taxon>Aspergillaceae</taxon>
        <taxon>Aspergillus</taxon>
        <taxon>Aspergillus subgen. Circumdati</taxon>
    </lineage>
</organism>